<protein>
    <submittedName>
        <fullName evidence="7">TM2 domain-containing protein</fullName>
    </submittedName>
</protein>
<evidence type="ECO:0000313" key="7">
    <source>
        <dbReference type="EMBL" id="MCX2743456.1"/>
    </source>
</evidence>
<reference evidence="7 8" key="1">
    <citation type="submission" date="2022-11" db="EMBL/GenBank/DDBJ databases">
        <title>The characterization of three novel Bacteroidetes species and genomic analysis of their roles in tidal elemental geochemical cycles.</title>
        <authorList>
            <person name="Ma K."/>
        </authorList>
    </citation>
    <scope>NUCLEOTIDE SEQUENCE [LARGE SCALE GENOMIC DNA]</scope>
    <source>
        <strain evidence="7 8">M17</strain>
    </source>
</reference>
<dbReference type="RefSeq" id="WP_266055839.1">
    <property type="nucleotide sequence ID" value="NZ_JAPFQN010000003.1"/>
</dbReference>
<comment type="subcellular location">
    <subcellularLocation>
        <location evidence="1">Membrane</location>
        <topology evidence="1">Multi-pass membrane protein</topology>
    </subcellularLocation>
</comment>
<sequence>MHQRIIQEIPGVEGEEIVMINELTKDMSNESFRTFSRIYSGKRKSSELILILTIVGFFGIAGIQRIITGEIGLGILYFFTAGLCFIGTIVDLVNYKRITIEFNQKMAVESVAITQSLMKSNG</sequence>
<keyword evidence="8" id="KW-1185">Reference proteome</keyword>
<evidence type="ECO:0000256" key="4">
    <source>
        <dbReference type="ARBA" id="ARBA00023136"/>
    </source>
</evidence>
<accession>A0ABT3RNT2</accession>
<keyword evidence="4 5" id="KW-0472">Membrane</keyword>
<feature type="transmembrane region" description="Helical" evidence="5">
    <location>
        <begin position="73"/>
        <end position="95"/>
    </location>
</feature>
<evidence type="ECO:0000256" key="3">
    <source>
        <dbReference type="ARBA" id="ARBA00022989"/>
    </source>
</evidence>
<comment type="caution">
    <text evidence="7">The sequence shown here is derived from an EMBL/GenBank/DDBJ whole genome shotgun (WGS) entry which is preliminary data.</text>
</comment>
<name>A0ABT3RNT2_9BACT</name>
<evidence type="ECO:0000256" key="5">
    <source>
        <dbReference type="SAM" id="Phobius"/>
    </source>
</evidence>
<gene>
    <name evidence="7" type="ORF">OO013_06235</name>
</gene>
<keyword evidence="3 5" id="KW-1133">Transmembrane helix</keyword>
<keyword evidence="2 5" id="KW-0812">Transmembrane</keyword>
<proteinExistence type="predicted"/>
<evidence type="ECO:0000259" key="6">
    <source>
        <dbReference type="Pfam" id="PF05154"/>
    </source>
</evidence>
<feature type="transmembrane region" description="Helical" evidence="5">
    <location>
        <begin position="48"/>
        <end position="67"/>
    </location>
</feature>
<dbReference type="InterPro" id="IPR007829">
    <property type="entry name" value="TM2"/>
</dbReference>
<evidence type="ECO:0000313" key="8">
    <source>
        <dbReference type="Proteomes" id="UP001209885"/>
    </source>
</evidence>
<dbReference type="EMBL" id="JAPFQN010000003">
    <property type="protein sequence ID" value="MCX2743456.1"/>
    <property type="molecule type" value="Genomic_DNA"/>
</dbReference>
<feature type="domain" description="TM2" evidence="6">
    <location>
        <begin position="45"/>
        <end position="93"/>
    </location>
</feature>
<evidence type="ECO:0000256" key="2">
    <source>
        <dbReference type="ARBA" id="ARBA00022692"/>
    </source>
</evidence>
<organism evidence="7 8">
    <name type="scientific">Mangrovivirga halotolerans</name>
    <dbReference type="NCBI Taxonomy" id="2993936"/>
    <lineage>
        <taxon>Bacteria</taxon>
        <taxon>Pseudomonadati</taxon>
        <taxon>Bacteroidota</taxon>
        <taxon>Cytophagia</taxon>
        <taxon>Cytophagales</taxon>
        <taxon>Mangrovivirgaceae</taxon>
        <taxon>Mangrovivirga</taxon>
    </lineage>
</organism>
<dbReference type="Pfam" id="PF05154">
    <property type="entry name" value="TM2"/>
    <property type="match status" value="1"/>
</dbReference>
<dbReference type="Proteomes" id="UP001209885">
    <property type="component" value="Unassembled WGS sequence"/>
</dbReference>
<evidence type="ECO:0000256" key="1">
    <source>
        <dbReference type="ARBA" id="ARBA00004141"/>
    </source>
</evidence>